<comment type="similarity">
    <text evidence="2">Belongs to the unc-93 family.</text>
</comment>
<dbReference type="PANTHER" id="PTHR19444:SF13">
    <property type="entry name" value="PROTEIN UNC-93 HOMOLOG A"/>
    <property type="match status" value="1"/>
</dbReference>
<dbReference type="OrthoDB" id="78663at2759"/>
<feature type="transmembrane region" description="Helical" evidence="6">
    <location>
        <begin position="616"/>
        <end position="638"/>
    </location>
</feature>
<name>A0A0L8FUU3_OCTBM</name>
<feature type="transmembrane region" description="Helical" evidence="6">
    <location>
        <begin position="762"/>
        <end position="785"/>
    </location>
</feature>
<keyword evidence="4 6" id="KW-1133">Transmembrane helix</keyword>
<comment type="subcellular location">
    <subcellularLocation>
        <location evidence="1">Membrane</location>
        <topology evidence="1">Multi-pass membrane protein</topology>
    </subcellularLocation>
</comment>
<evidence type="ECO:0000256" key="5">
    <source>
        <dbReference type="ARBA" id="ARBA00023136"/>
    </source>
</evidence>
<feature type="transmembrane region" description="Helical" evidence="6">
    <location>
        <begin position="684"/>
        <end position="704"/>
    </location>
</feature>
<feature type="transmembrane region" description="Helical" evidence="6">
    <location>
        <begin position="912"/>
        <end position="930"/>
    </location>
</feature>
<feature type="transmembrane region" description="Helical" evidence="6">
    <location>
        <begin position="974"/>
        <end position="993"/>
    </location>
</feature>
<feature type="transmembrane region" description="Helical" evidence="6">
    <location>
        <begin position="951"/>
        <end position="968"/>
    </location>
</feature>
<dbReference type="InterPro" id="IPR051951">
    <property type="entry name" value="UNC-93_regulatory"/>
</dbReference>
<dbReference type="InterPro" id="IPR036259">
    <property type="entry name" value="MFS_trans_sf"/>
</dbReference>
<organism evidence="7">
    <name type="scientific">Octopus bimaculoides</name>
    <name type="common">California two-spotted octopus</name>
    <dbReference type="NCBI Taxonomy" id="37653"/>
    <lineage>
        <taxon>Eukaryota</taxon>
        <taxon>Metazoa</taxon>
        <taxon>Spiralia</taxon>
        <taxon>Lophotrochozoa</taxon>
        <taxon>Mollusca</taxon>
        <taxon>Cephalopoda</taxon>
        <taxon>Coleoidea</taxon>
        <taxon>Octopodiformes</taxon>
        <taxon>Octopoda</taxon>
        <taxon>Incirrata</taxon>
        <taxon>Octopodidae</taxon>
        <taxon>Octopus</taxon>
    </lineage>
</organism>
<proteinExistence type="inferred from homology"/>
<keyword evidence="5 6" id="KW-0472">Membrane</keyword>
<dbReference type="EMBL" id="KQ426505">
    <property type="protein sequence ID" value="KOF68165.1"/>
    <property type="molecule type" value="Genomic_DNA"/>
</dbReference>
<dbReference type="Gene3D" id="1.20.1250.20">
    <property type="entry name" value="MFS general substrate transporter like domains"/>
    <property type="match status" value="2"/>
</dbReference>
<feature type="transmembrane region" description="Helical" evidence="6">
    <location>
        <begin position="885"/>
        <end position="906"/>
    </location>
</feature>
<evidence type="ECO:0000313" key="7">
    <source>
        <dbReference type="EMBL" id="KOF68165.1"/>
    </source>
</evidence>
<keyword evidence="3 6" id="KW-0812">Transmembrane</keyword>
<dbReference type="InterPro" id="IPR010291">
    <property type="entry name" value="Ion_channel_UNC-93"/>
</dbReference>
<gene>
    <name evidence="7" type="ORF">OCBIM_22007959mg</name>
</gene>
<protein>
    <submittedName>
        <fullName evidence="7">Uncharacterized protein</fullName>
    </submittedName>
</protein>
<dbReference type="Pfam" id="PF05978">
    <property type="entry name" value="UNC-93"/>
    <property type="match status" value="1"/>
</dbReference>
<feature type="transmembrane region" description="Helical" evidence="6">
    <location>
        <begin position="553"/>
        <end position="570"/>
    </location>
</feature>
<evidence type="ECO:0000256" key="3">
    <source>
        <dbReference type="ARBA" id="ARBA00022692"/>
    </source>
</evidence>
<dbReference type="KEGG" id="obi:106881155"/>
<evidence type="ECO:0000256" key="2">
    <source>
        <dbReference type="ARBA" id="ARBA00009172"/>
    </source>
</evidence>
<evidence type="ECO:0000256" key="4">
    <source>
        <dbReference type="ARBA" id="ARBA00022989"/>
    </source>
</evidence>
<evidence type="ECO:0000256" key="6">
    <source>
        <dbReference type="SAM" id="Phobius"/>
    </source>
</evidence>
<evidence type="ECO:0000256" key="1">
    <source>
        <dbReference type="ARBA" id="ARBA00004141"/>
    </source>
</evidence>
<dbReference type="SUPFAM" id="SSF103473">
    <property type="entry name" value="MFS general substrate transporter"/>
    <property type="match status" value="1"/>
</dbReference>
<dbReference type="AlphaFoldDB" id="A0A0L8FUU3"/>
<dbReference type="GO" id="GO:0016020">
    <property type="term" value="C:membrane"/>
    <property type="evidence" value="ECO:0007669"/>
    <property type="project" value="UniProtKB-SubCell"/>
</dbReference>
<reference evidence="7" key="1">
    <citation type="submission" date="2015-07" db="EMBL/GenBank/DDBJ databases">
        <title>MeaNS - Measles Nucleotide Surveillance Program.</title>
        <authorList>
            <person name="Tran T."/>
            <person name="Druce J."/>
        </authorList>
    </citation>
    <scope>NUCLEOTIDE SEQUENCE</scope>
    <source>
        <strain evidence="7">UCB-OBI-ISO-001</strain>
        <tissue evidence="7">Gonad</tissue>
    </source>
</reference>
<sequence length="1015" mass="114009">MDLKKNFDCFIFEANMELNNQTPKHKSYPCEHEMQLKGETTSTSDNLFHEDVNSVKHICKENNVIEDVDNTPITGVCLESDSNGFAPQDGIIIDLKDKTNSPQVEPGGVDILTIENFESMLTAENTKAMDIYYEEENLNYCVDSDVPLLSSSVESDTSVEILNPLVIGNVYSERNQSDSDVSLLSMSGDEVSNGEPEEYNNYELAQTTASDHYNILPNVAENKSDKCITPLNLNNPSTDTFLSYENKLNDSKELFIIPEAKQLQEAFIDQTESINSRAKCYTKFIDNPELASSQSANEIKNFTEKTFLHQNGNTPAHEIINQCDQKMAELNMMNNSLLTHSTSNNINDTATTLHFYDKDSSLVECSQDCSLMKNFDPHSPSVMDSNTTEISAEFSQTCLEGSLISKASQLNGNEQQQYGENIQEVVALEKQNSCDSTLPLIESEIISIDPLYSKDFNNSNIIEIEPSFSKEKNIPLLHFLGSSNLISTSHCSSQEHVNLSDACIHMLNNLNNSYSNISLMHISSLKNIQETYQDNMSVISSETVKTTNHWKNLIAYSIGFMVMYMAFGSLRHLQSSINNSNGVGLITLSCLFAFFVIGSLFASYVVKQLEPRRATLVTVLFHILYVISNCYPSIYILMPASAMLGFWNAVSWGAQGVYIQRLACDYAIKKGQKTEHICSKFHGVFYLILFFSEVFGNLISSLILSSSETGSSLNEQNQTDFYYKNSTLEAITNITHKNQQCGINYNHLKHEDEKSMPISQNIIFLLTAIFTGLDILAFAIIFFFVDPLTSTYRNSLPQTTRNCEKLWRDIKSVLIFMKDWRFVLLIPIYLFSAMHLAYISAEITKAFATCMLGVHMVGYLMICYGISDALSSYISGWLNQITGRILLITIGSLSFQLVILSLFLWQPVNSSLLPYILIFGFWGLSDGFYASQLCSLTGMVFSEKSEEAFSAFRMMQGVGLTLAYAYASSLSLDIKLYILSGTGIIAWIMYMLMEHYLRKSEHDKSIGKNNNMLNA</sequence>
<accession>A0A0L8FUU3</accession>
<feature type="transmembrane region" description="Helical" evidence="6">
    <location>
        <begin position="582"/>
        <end position="604"/>
    </location>
</feature>
<dbReference type="PANTHER" id="PTHR19444">
    <property type="entry name" value="UNC-93 RELATED"/>
    <property type="match status" value="1"/>
</dbReference>
<feature type="transmembrane region" description="Helical" evidence="6">
    <location>
        <begin position="820"/>
        <end position="840"/>
    </location>
</feature>